<accession>A0A0G0NI57</accession>
<reference evidence="7 8" key="1">
    <citation type="journal article" date="2015" name="Nature">
        <title>rRNA introns, odd ribosomes, and small enigmatic genomes across a large radiation of phyla.</title>
        <authorList>
            <person name="Brown C.T."/>
            <person name="Hug L.A."/>
            <person name="Thomas B.C."/>
            <person name="Sharon I."/>
            <person name="Castelle C.J."/>
            <person name="Singh A."/>
            <person name="Wilkins M.J."/>
            <person name="Williams K.H."/>
            <person name="Banfield J.F."/>
        </authorList>
    </citation>
    <scope>NUCLEOTIDE SEQUENCE [LARGE SCALE GENOMIC DNA]</scope>
</reference>
<sequence length="274" mass="29464">MQDFQPNKQFGNPINFGAPTNQSPPNAVRPTASEGFGNTRQAEDMFAELDITPAKPETTSRPLSPAGGSAGQMPAPAAPTRMVGMEMIEQPPKTRGSFKYLLMGVATLVVILLIGIFAYQVILKPRLQNKANTIDLTTSETTTEEASDLEDNQLLDEQLLATQTEEALLIEESLLAQENLGTITESATPVILDRPADSDGDGLSDAQEEELGTNRLAIDSDDDGLTDKDEVQIYNTNPLDPDTDGDTYLDGQEVKSGYNPNGAGKLFEATTITN</sequence>
<feature type="compositionally biased region" description="Acidic residues" evidence="5">
    <location>
        <begin position="198"/>
        <end position="211"/>
    </location>
</feature>
<keyword evidence="6" id="KW-0472">Membrane</keyword>
<proteinExistence type="predicted"/>
<evidence type="ECO:0000313" key="7">
    <source>
        <dbReference type="EMBL" id="KKR15163.1"/>
    </source>
</evidence>
<feature type="region of interest" description="Disordered" evidence="5">
    <location>
        <begin position="1"/>
        <end position="76"/>
    </location>
</feature>
<name>A0A0G0NI57_9BACT</name>
<keyword evidence="4" id="KW-0106">Calcium</keyword>
<feature type="transmembrane region" description="Helical" evidence="6">
    <location>
        <begin position="100"/>
        <end position="122"/>
    </location>
</feature>
<comment type="subcellular location">
    <subcellularLocation>
        <location evidence="1">Secreted</location>
    </subcellularLocation>
</comment>
<dbReference type="Proteomes" id="UP000034048">
    <property type="component" value="Unassembled WGS sequence"/>
</dbReference>
<keyword evidence="2" id="KW-0964">Secreted</keyword>
<evidence type="ECO:0000256" key="2">
    <source>
        <dbReference type="ARBA" id="ARBA00022525"/>
    </source>
</evidence>
<keyword evidence="6" id="KW-1133">Transmembrane helix</keyword>
<evidence type="ECO:0000256" key="4">
    <source>
        <dbReference type="ARBA" id="ARBA00022837"/>
    </source>
</evidence>
<dbReference type="Pfam" id="PF18884">
    <property type="entry name" value="TSP3_bac"/>
    <property type="match status" value="2"/>
</dbReference>
<dbReference type="PANTHER" id="PTHR37467:SF1">
    <property type="entry name" value="EXPORTED CALCIUM-BINDING GLYCOPROTEIN"/>
    <property type="match status" value="1"/>
</dbReference>
<dbReference type="InterPro" id="IPR059100">
    <property type="entry name" value="TSP3_bac"/>
</dbReference>
<dbReference type="Gene3D" id="3.90.182.10">
    <property type="entry name" value="Toxin - Anthrax Protective Antigen,domain 1"/>
    <property type="match status" value="1"/>
</dbReference>
<feature type="compositionally biased region" description="Polar residues" evidence="5">
    <location>
        <begin position="1"/>
        <end position="25"/>
    </location>
</feature>
<evidence type="ECO:0008006" key="9">
    <source>
        <dbReference type="Google" id="ProtNLM"/>
    </source>
</evidence>
<dbReference type="GO" id="GO:0005509">
    <property type="term" value="F:calcium ion binding"/>
    <property type="evidence" value="ECO:0007669"/>
    <property type="project" value="InterPro"/>
</dbReference>
<comment type="caution">
    <text evidence="7">The sequence shown here is derived from an EMBL/GenBank/DDBJ whole genome shotgun (WGS) entry which is preliminary data.</text>
</comment>
<dbReference type="EMBL" id="LBWS01000008">
    <property type="protein sequence ID" value="KKR15163.1"/>
    <property type="molecule type" value="Genomic_DNA"/>
</dbReference>
<keyword evidence="6" id="KW-0812">Transmembrane</keyword>
<dbReference type="InterPro" id="IPR053180">
    <property type="entry name" value="Ca-binding_acidic-repeat"/>
</dbReference>
<feature type="region of interest" description="Disordered" evidence="5">
    <location>
        <begin position="192"/>
        <end position="228"/>
    </location>
</feature>
<protein>
    <recommendedName>
        <fullName evidence="9">S-layer domain-containing protein</fullName>
    </recommendedName>
</protein>
<evidence type="ECO:0000256" key="3">
    <source>
        <dbReference type="ARBA" id="ARBA00022729"/>
    </source>
</evidence>
<evidence type="ECO:0000256" key="5">
    <source>
        <dbReference type="SAM" id="MobiDB-lite"/>
    </source>
</evidence>
<evidence type="ECO:0000256" key="1">
    <source>
        <dbReference type="ARBA" id="ARBA00004613"/>
    </source>
</evidence>
<evidence type="ECO:0000256" key="6">
    <source>
        <dbReference type="SAM" id="Phobius"/>
    </source>
</evidence>
<dbReference type="PANTHER" id="PTHR37467">
    <property type="entry name" value="EXPORTED CALCIUM-BINDING GLYCOPROTEIN-RELATED"/>
    <property type="match status" value="1"/>
</dbReference>
<organism evidence="7 8">
    <name type="scientific">Candidatus Falkowbacteria bacterium GW2011_GWA2_39_24</name>
    <dbReference type="NCBI Taxonomy" id="1618634"/>
    <lineage>
        <taxon>Bacteria</taxon>
        <taxon>Candidatus Falkowiibacteriota</taxon>
    </lineage>
</organism>
<dbReference type="SUPFAM" id="SSF103647">
    <property type="entry name" value="TSP type-3 repeat"/>
    <property type="match status" value="1"/>
</dbReference>
<dbReference type="InterPro" id="IPR028974">
    <property type="entry name" value="TSP_type-3_rpt"/>
</dbReference>
<dbReference type="AlphaFoldDB" id="A0A0G0NI57"/>
<keyword evidence="3" id="KW-0732">Signal</keyword>
<gene>
    <name evidence="7" type="ORF">UT42_C0008G0008</name>
</gene>
<evidence type="ECO:0000313" key="8">
    <source>
        <dbReference type="Proteomes" id="UP000034048"/>
    </source>
</evidence>